<sequence length="91" mass="10152">MSKSNTPKLNSEEDKVKQSLEEGIEQVDAKYKHAKDKANELYEEGKQAVCDAQDCLKEYTDNLVKHVKEKPLTSLLIAGGIGFILSSLLKK</sequence>
<keyword evidence="2" id="KW-0472">Membrane</keyword>
<evidence type="ECO:0000313" key="3">
    <source>
        <dbReference type="EMBL" id="KTD36342.1"/>
    </source>
</evidence>
<keyword evidence="2" id="KW-1133">Transmembrane helix</keyword>
<reference evidence="3 4" key="1">
    <citation type="submission" date="2015-11" db="EMBL/GenBank/DDBJ databases">
        <title>Genomic analysis of 38 Legionella species identifies large and diverse effector repertoires.</title>
        <authorList>
            <person name="Burstein D."/>
            <person name="Amaro F."/>
            <person name="Zusman T."/>
            <person name="Lifshitz Z."/>
            <person name="Cohen O."/>
            <person name="Gilbert J.A."/>
            <person name="Pupko T."/>
            <person name="Shuman H.A."/>
            <person name="Segal G."/>
        </authorList>
    </citation>
    <scope>NUCLEOTIDE SEQUENCE [LARGE SCALE GENOMIC DNA]</scope>
    <source>
        <strain evidence="3 4">ATCC 49506</strain>
    </source>
</reference>
<gene>
    <name evidence="3" type="ORF">Lnau_1326</name>
</gene>
<evidence type="ECO:0000313" key="4">
    <source>
        <dbReference type="Proteomes" id="UP000054725"/>
    </source>
</evidence>
<dbReference type="PATRIC" id="fig|45070.6.peg.1392"/>
<keyword evidence="4" id="KW-1185">Reference proteome</keyword>
<dbReference type="OrthoDB" id="5640839at2"/>
<name>A0A0W0WVU6_9GAMM</name>
<feature type="transmembrane region" description="Helical" evidence="2">
    <location>
        <begin position="72"/>
        <end position="89"/>
    </location>
</feature>
<accession>A0A0W0WVU6</accession>
<organism evidence="3 4">
    <name type="scientific">Legionella nautarum</name>
    <dbReference type="NCBI Taxonomy" id="45070"/>
    <lineage>
        <taxon>Bacteria</taxon>
        <taxon>Pseudomonadati</taxon>
        <taxon>Pseudomonadota</taxon>
        <taxon>Gammaproteobacteria</taxon>
        <taxon>Legionellales</taxon>
        <taxon>Legionellaceae</taxon>
        <taxon>Legionella</taxon>
    </lineage>
</organism>
<keyword evidence="2" id="KW-0812">Transmembrane</keyword>
<protein>
    <recommendedName>
        <fullName evidence="5">DUF883 domain-containing protein</fullName>
    </recommendedName>
</protein>
<evidence type="ECO:0000256" key="2">
    <source>
        <dbReference type="SAM" id="Phobius"/>
    </source>
</evidence>
<keyword evidence="1" id="KW-0175">Coiled coil</keyword>
<dbReference type="AlphaFoldDB" id="A0A0W0WVU6"/>
<feature type="coiled-coil region" evidence="1">
    <location>
        <begin position="17"/>
        <end position="44"/>
    </location>
</feature>
<dbReference type="STRING" id="45070.Lnau_1326"/>
<dbReference type="Proteomes" id="UP000054725">
    <property type="component" value="Unassembled WGS sequence"/>
</dbReference>
<comment type="caution">
    <text evidence="3">The sequence shown here is derived from an EMBL/GenBank/DDBJ whole genome shotgun (WGS) entry which is preliminary data.</text>
</comment>
<proteinExistence type="predicted"/>
<dbReference type="RefSeq" id="WP_058504349.1">
    <property type="nucleotide sequence ID" value="NZ_CAAAIF010000001.1"/>
</dbReference>
<evidence type="ECO:0008006" key="5">
    <source>
        <dbReference type="Google" id="ProtNLM"/>
    </source>
</evidence>
<dbReference type="EMBL" id="LNYO01000013">
    <property type="protein sequence ID" value="KTD36342.1"/>
    <property type="molecule type" value="Genomic_DNA"/>
</dbReference>
<evidence type="ECO:0000256" key="1">
    <source>
        <dbReference type="SAM" id="Coils"/>
    </source>
</evidence>